<dbReference type="GO" id="GO:0005549">
    <property type="term" value="F:odorant binding"/>
    <property type="evidence" value="ECO:0007669"/>
    <property type="project" value="InterPro"/>
</dbReference>
<evidence type="ECO:0000313" key="6">
    <source>
        <dbReference type="Proteomes" id="UP000695007"/>
    </source>
</evidence>
<dbReference type="Gene3D" id="1.10.238.20">
    <property type="entry name" value="Pheromone/general odorant binding protein domain"/>
    <property type="match status" value="1"/>
</dbReference>
<comment type="similarity">
    <text evidence="2">Belongs to the PBP/GOBP family.</text>
</comment>
<evidence type="ECO:0000256" key="5">
    <source>
        <dbReference type="SAM" id="SignalP"/>
    </source>
</evidence>
<protein>
    <submittedName>
        <fullName evidence="7">General odorant-binding protein 56d-like</fullName>
    </submittedName>
</protein>
<evidence type="ECO:0000256" key="2">
    <source>
        <dbReference type="ARBA" id="ARBA00008098"/>
    </source>
</evidence>
<feature type="signal peptide" evidence="5">
    <location>
        <begin position="1"/>
        <end position="17"/>
    </location>
</feature>
<dbReference type="InterPro" id="IPR006170">
    <property type="entry name" value="PBP/GOBP"/>
</dbReference>
<feature type="chain" id="PRO_5042586191" evidence="5">
    <location>
        <begin position="18"/>
        <end position="134"/>
    </location>
</feature>
<dbReference type="Proteomes" id="UP000695007">
    <property type="component" value="Unplaced"/>
</dbReference>
<evidence type="ECO:0000313" key="7">
    <source>
        <dbReference type="RefSeq" id="XP_011505723.1"/>
    </source>
</evidence>
<reference evidence="7" key="1">
    <citation type="submission" date="2025-08" db="UniProtKB">
        <authorList>
            <consortium name="RefSeq"/>
        </authorList>
    </citation>
    <scope>IDENTIFICATION</scope>
</reference>
<dbReference type="GeneID" id="105368411"/>
<dbReference type="RefSeq" id="XP_011505723.1">
    <property type="nucleotide sequence ID" value="XM_011507421.1"/>
</dbReference>
<dbReference type="GO" id="GO:0007608">
    <property type="term" value="P:sensory perception of smell"/>
    <property type="evidence" value="ECO:0007669"/>
    <property type="project" value="TreeGrafter"/>
</dbReference>
<dbReference type="Pfam" id="PF01395">
    <property type="entry name" value="PBP_GOBP"/>
    <property type="match status" value="1"/>
</dbReference>
<evidence type="ECO:0000256" key="4">
    <source>
        <dbReference type="ARBA" id="ARBA00022729"/>
    </source>
</evidence>
<sequence length="134" mass="14685">MKFFVIAFAACIVSAFAGITDEQRMKLKEYKTACIAETGVDEAVIDNVKNGNQVEFDDKMNCFSACMFKKVGIMRPDGTIDDEVARAKAPQDLPMDKVDQIIETCKAQVGKDNCETGGKIMSCLLKTKTGTILD</sequence>
<dbReference type="InterPro" id="IPR036728">
    <property type="entry name" value="PBP_GOBP_sf"/>
</dbReference>
<keyword evidence="6" id="KW-1185">Reference proteome</keyword>
<organism evidence="6 7">
    <name type="scientific">Ceratosolen solmsi marchali</name>
    <dbReference type="NCBI Taxonomy" id="326594"/>
    <lineage>
        <taxon>Eukaryota</taxon>
        <taxon>Metazoa</taxon>
        <taxon>Ecdysozoa</taxon>
        <taxon>Arthropoda</taxon>
        <taxon>Hexapoda</taxon>
        <taxon>Insecta</taxon>
        <taxon>Pterygota</taxon>
        <taxon>Neoptera</taxon>
        <taxon>Endopterygota</taxon>
        <taxon>Hymenoptera</taxon>
        <taxon>Apocrita</taxon>
        <taxon>Proctotrupomorpha</taxon>
        <taxon>Chalcidoidea</taxon>
        <taxon>Agaonidae</taxon>
        <taxon>Agaoninae</taxon>
        <taxon>Ceratosolen</taxon>
    </lineage>
</organism>
<gene>
    <name evidence="7" type="primary">LOC105368411</name>
</gene>
<keyword evidence="4 5" id="KW-0732">Signal</keyword>
<dbReference type="FunFam" id="1.10.238.20:FF:000001">
    <property type="entry name" value="General odorant-binding protein lush"/>
    <property type="match status" value="1"/>
</dbReference>
<dbReference type="SMART" id="SM00708">
    <property type="entry name" value="PhBP"/>
    <property type="match status" value="1"/>
</dbReference>
<dbReference type="SUPFAM" id="SSF47565">
    <property type="entry name" value="Insect pheromone/odorant-binding proteins"/>
    <property type="match status" value="1"/>
</dbReference>
<dbReference type="CDD" id="cd23992">
    <property type="entry name" value="PBP_GOBP"/>
    <property type="match status" value="1"/>
</dbReference>
<dbReference type="KEGG" id="csol:105368411"/>
<dbReference type="PANTHER" id="PTHR11857:SF43">
    <property type="entry name" value="GEO07291P1-RELATED"/>
    <property type="match status" value="1"/>
</dbReference>
<keyword evidence="3" id="KW-0964">Secreted</keyword>
<evidence type="ECO:0000256" key="1">
    <source>
        <dbReference type="ARBA" id="ARBA00004613"/>
    </source>
</evidence>
<comment type="subcellular location">
    <subcellularLocation>
        <location evidence="1">Secreted</location>
    </subcellularLocation>
</comment>
<name>A0AAJ6YWJ5_9HYME</name>
<dbReference type="GO" id="GO:0005615">
    <property type="term" value="C:extracellular space"/>
    <property type="evidence" value="ECO:0007669"/>
    <property type="project" value="TreeGrafter"/>
</dbReference>
<dbReference type="AlphaFoldDB" id="A0AAJ6YWJ5"/>
<dbReference type="PANTHER" id="PTHR11857">
    <property type="entry name" value="ODORANT BINDING PROTEIN-RELATED"/>
    <property type="match status" value="1"/>
</dbReference>
<proteinExistence type="inferred from homology"/>
<accession>A0AAJ6YWJ5</accession>
<evidence type="ECO:0000256" key="3">
    <source>
        <dbReference type="ARBA" id="ARBA00022525"/>
    </source>
</evidence>